<feature type="compositionally biased region" description="Basic and acidic residues" evidence="1">
    <location>
        <begin position="103"/>
        <end position="112"/>
    </location>
</feature>
<protein>
    <submittedName>
        <fullName evidence="2">Uncharacterized protein</fullName>
    </submittedName>
</protein>
<accession>M8A0F7</accession>
<dbReference type="AlphaFoldDB" id="M8A0F7"/>
<sequence length="137" mass="14731">MVVLANSRGGSKGCSGDRGPRRGRLWRQSRRRSRGNGSRRGRGVAMAGAGRPGTAGLAAMGAPAPAEDDGGGPARWDFSERKRDERKGRPWIGHMELEAPEEGGGHEHEEHAALAGRSLQAARMEPCGRRGGEVRWR</sequence>
<feature type="compositionally biased region" description="Basic residues" evidence="1">
    <location>
        <begin position="21"/>
        <end position="42"/>
    </location>
</feature>
<feature type="compositionally biased region" description="Basic and acidic residues" evidence="1">
    <location>
        <begin position="126"/>
        <end position="137"/>
    </location>
</feature>
<name>M8A0F7_TRIUA</name>
<reference evidence="2" key="1">
    <citation type="journal article" date="2013" name="Nature">
        <title>Draft genome of the wheat A-genome progenitor Triticum urartu.</title>
        <authorList>
            <person name="Ling H.Q."/>
            <person name="Zhao S."/>
            <person name="Liu D."/>
            <person name="Wang J."/>
            <person name="Sun H."/>
            <person name="Zhang C."/>
            <person name="Fan H."/>
            <person name="Li D."/>
            <person name="Dong L."/>
            <person name="Tao Y."/>
            <person name="Gao C."/>
            <person name="Wu H."/>
            <person name="Li Y."/>
            <person name="Cui Y."/>
            <person name="Guo X."/>
            <person name="Zheng S."/>
            <person name="Wang B."/>
            <person name="Yu K."/>
            <person name="Liang Q."/>
            <person name="Yang W."/>
            <person name="Lou X."/>
            <person name="Chen J."/>
            <person name="Feng M."/>
            <person name="Jian J."/>
            <person name="Zhang X."/>
            <person name="Luo G."/>
            <person name="Jiang Y."/>
            <person name="Liu J."/>
            <person name="Wang Z."/>
            <person name="Sha Y."/>
            <person name="Zhang B."/>
            <person name="Wu H."/>
            <person name="Tang D."/>
            <person name="Shen Q."/>
            <person name="Xue P."/>
            <person name="Zou S."/>
            <person name="Wang X."/>
            <person name="Liu X."/>
            <person name="Wang F."/>
            <person name="Yang Y."/>
            <person name="An X."/>
            <person name="Dong Z."/>
            <person name="Zhang K."/>
            <person name="Zhang X."/>
            <person name="Luo M.C."/>
            <person name="Dvorak J."/>
            <person name="Tong Y."/>
            <person name="Wang J."/>
            <person name="Yang H."/>
            <person name="Li Z."/>
            <person name="Wang D."/>
            <person name="Zhang A."/>
            <person name="Wang J."/>
        </authorList>
    </citation>
    <scope>NUCLEOTIDE SEQUENCE</scope>
</reference>
<evidence type="ECO:0000256" key="1">
    <source>
        <dbReference type="SAM" id="MobiDB-lite"/>
    </source>
</evidence>
<feature type="region of interest" description="Disordered" evidence="1">
    <location>
        <begin position="1"/>
        <end position="137"/>
    </location>
</feature>
<proteinExistence type="predicted"/>
<dbReference type="EMBL" id="KD044451">
    <property type="protein sequence ID" value="EMS65451.1"/>
    <property type="molecule type" value="Genomic_DNA"/>
</dbReference>
<organism evidence="2">
    <name type="scientific">Triticum urartu</name>
    <name type="common">Red wild einkorn</name>
    <name type="synonym">Crithodium urartu</name>
    <dbReference type="NCBI Taxonomy" id="4572"/>
    <lineage>
        <taxon>Eukaryota</taxon>
        <taxon>Viridiplantae</taxon>
        <taxon>Streptophyta</taxon>
        <taxon>Embryophyta</taxon>
        <taxon>Tracheophyta</taxon>
        <taxon>Spermatophyta</taxon>
        <taxon>Magnoliopsida</taxon>
        <taxon>Liliopsida</taxon>
        <taxon>Poales</taxon>
        <taxon>Poaceae</taxon>
        <taxon>BOP clade</taxon>
        <taxon>Pooideae</taxon>
        <taxon>Triticodae</taxon>
        <taxon>Triticeae</taxon>
        <taxon>Triticinae</taxon>
        <taxon>Triticum</taxon>
    </lineage>
</organism>
<feature type="compositionally biased region" description="Low complexity" evidence="1">
    <location>
        <begin position="43"/>
        <end position="65"/>
    </location>
</feature>
<feature type="compositionally biased region" description="Basic and acidic residues" evidence="1">
    <location>
        <begin position="77"/>
        <end position="88"/>
    </location>
</feature>
<gene>
    <name evidence="2" type="ORF">TRIUR3_34849</name>
</gene>
<evidence type="ECO:0000313" key="2">
    <source>
        <dbReference type="EMBL" id="EMS65451.1"/>
    </source>
</evidence>